<reference evidence="3" key="1">
    <citation type="journal article" date="2020" name="Appl. Environ. Microbiol.">
        <title>Diazotrophic Anaeromyxobacter Isolates from Soils.</title>
        <authorList>
            <person name="Masuda Y."/>
            <person name="Yamanaka H."/>
            <person name="Xu Z.X."/>
            <person name="Shiratori Y."/>
            <person name="Aono T."/>
            <person name="Amachi S."/>
            <person name="Senoo K."/>
            <person name="Itoh H."/>
        </authorList>
    </citation>
    <scope>NUCLEOTIDE SEQUENCE [LARGE SCALE GENOMIC DNA]</scope>
    <source>
        <strain evidence="3">R267</strain>
    </source>
</reference>
<feature type="transmembrane region" description="Helical" evidence="1">
    <location>
        <begin position="287"/>
        <end position="306"/>
    </location>
</feature>
<evidence type="ECO:0000313" key="3">
    <source>
        <dbReference type="Proteomes" id="UP000503640"/>
    </source>
</evidence>
<dbReference type="EMBL" id="BJTG01000010">
    <property type="protein sequence ID" value="GEJ59050.1"/>
    <property type="molecule type" value="Genomic_DNA"/>
</dbReference>
<feature type="transmembrane region" description="Helical" evidence="1">
    <location>
        <begin position="245"/>
        <end position="267"/>
    </location>
</feature>
<sequence>MNATRFEGGQTTIRRALVLAAAGLGLTLVGGLFDASRALQAYHVAFTYWAGIAVGALLINMAFHAGKAKWYVVLRRVLESIPLAAPLLLVLALPVLLGMARLFPWVNPAGLDDELRHLAEHRRGYLNVPFFVVRTLVYFAVWIGVGHLLHGWSVRQDTEGGVELTAKQRRLGAGALPFVAIAMTFAAFDWQMSLDLHLASTIFGLYYFAGSFLSAFAVVILAVNASRGTAGMPGALMNENHYHSLGKYLLTFVAFWAYMAFSQYLLIWIANLPEEVPWYLARNRGTWVPVSVALVLFHFVVPFFILLSRKLKRSPGSLGFMAVWILVIHYVDVYWVMMPALRHDPAHALAVHWTDLPAVIGVGAALLAFVVWRMRGRAVVPVGDPYLPESLRYDPS</sequence>
<feature type="transmembrane region" description="Helical" evidence="1">
    <location>
        <begin position="126"/>
        <end position="150"/>
    </location>
</feature>
<organism evidence="2 3">
    <name type="scientific">Anaeromyxobacter diazotrophicus</name>
    <dbReference type="NCBI Taxonomy" id="2590199"/>
    <lineage>
        <taxon>Bacteria</taxon>
        <taxon>Pseudomonadati</taxon>
        <taxon>Myxococcota</taxon>
        <taxon>Myxococcia</taxon>
        <taxon>Myxococcales</taxon>
        <taxon>Cystobacterineae</taxon>
        <taxon>Anaeromyxobacteraceae</taxon>
        <taxon>Anaeromyxobacter</taxon>
    </lineage>
</organism>
<dbReference type="AlphaFoldDB" id="A0A7I9VSF4"/>
<feature type="transmembrane region" description="Helical" evidence="1">
    <location>
        <begin position="45"/>
        <end position="63"/>
    </location>
</feature>
<feature type="transmembrane region" description="Helical" evidence="1">
    <location>
        <begin position="12"/>
        <end position="33"/>
    </location>
</feature>
<dbReference type="PANTHER" id="PTHR43044">
    <property type="match status" value="1"/>
</dbReference>
<dbReference type="RefSeq" id="WP_176068180.1">
    <property type="nucleotide sequence ID" value="NZ_BJTG01000010.1"/>
</dbReference>
<keyword evidence="1" id="KW-0472">Membrane</keyword>
<name>A0A7I9VSF4_9BACT</name>
<accession>A0A7I9VSF4</accession>
<dbReference type="PANTHER" id="PTHR43044:SF1">
    <property type="entry name" value="QUINOL:CYTOCHROME C OXIDOREDUCTASE QUINONE-BINDING SUBUNIT 2"/>
    <property type="match status" value="1"/>
</dbReference>
<keyword evidence="3" id="KW-1185">Reference proteome</keyword>
<dbReference type="Proteomes" id="UP000503640">
    <property type="component" value="Unassembled WGS sequence"/>
</dbReference>
<protein>
    <submittedName>
        <fullName evidence="2">Membrane protein</fullName>
    </submittedName>
</protein>
<evidence type="ECO:0000256" key="1">
    <source>
        <dbReference type="SAM" id="Phobius"/>
    </source>
</evidence>
<keyword evidence="1" id="KW-1133">Transmembrane helix</keyword>
<feature type="transmembrane region" description="Helical" evidence="1">
    <location>
        <begin position="318"/>
        <end position="337"/>
    </location>
</feature>
<gene>
    <name evidence="2" type="ORF">AMYX_37910</name>
</gene>
<keyword evidence="1" id="KW-0812">Transmembrane</keyword>
<proteinExistence type="predicted"/>
<feature type="transmembrane region" description="Helical" evidence="1">
    <location>
        <begin position="83"/>
        <end position="106"/>
    </location>
</feature>
<feature type="transmembrane region" description="Helical" evidence="1">
    <location>
        <begin position="349"/>
        <end position="372"/>
    </location>
</feature>
<feature type="transmembrane region" description="Helical" evidence="1">
    <location>
        <begin position="204"/>
        <end position="224"/>
    </location>
</feature>
<comment type="caution">
    <text evidence="2">The sequence shown here is derived from an EMBL/GenBank/DDBJ whole genome shotgun (WGS) entry which is preliminary data.</text>
</comment>
<feature type="transmembrane region" description="Helical" evidence="1">
    <location>
        <begin position="171"/>
        <end position="192"/>
    </location>
</feature>
<evidence type="ECO:0000313" key="2">
    <source>
        <dbReference type="EMBL" id="GEJ59050.1"/>
    </source>
</evidence>